<accession>A0A7X6DNP9</accession>
<evidence type="ECO:0000313" key="2">
    <source>
        <dbReference type="Proteomes" id="UP000534783"/>
    </source>
</evidence>
<comment type="caution">
    <text evidence="1">The sequence shown here is derived from an EMBL/GenBank/DDBJ whole genome shotgun (WGS) entry which is preliminary data.</text>
</comment>
<protein>
    <submittedName>
        <fullName evidence="1">Uncharacterized protein</fullName>
    </submittedName>
</protein>
<dbReference type="AlphaFoldDB" id="A0A7X6DNP9"/>
<sequence>MNRRLFLSALLLESGLLALNACRPAVSLPFFRDDPSLLPPARPVLPDKGVLLEKALEHERQMGERHLSLEGLVLYRVREKEPPTLSLADAAIWTGCYVAAEAFRWKVTGDPEARQRLMASLNALHLLHQVTGKKGLLARAFRRATAPARGEKGRWRQGKRRHEEYRWMGDVSVDQVDGVFFGYAVAFDLLDEPTVHRETAETVAAVADHLLEHQMQIIGRDGKRTKHGDLGDGFFSEDLNALIALMIMKVAHHITAEPRFAAAYRRLITRKEYHLRAAAARDKWWEYFVGTNHSDNNLAFLAFYPLMQLEKDRALRRIYRRGLRRAWEVVRVEANPLFTFIYRALTGAEEARASARAVETLFHFPGVKRNAPVDQSRRRDLCRSIWRDRLGRRQSCAPLPIQDRPADSFEWKENPYRLKGGGDGMTRFAGVDYLLPYWMGRYHRFLNPRQ</sequence>
<reference evidence="1 2" key="1">
    <citation type="journal article" date="2020" name="Nature">
        <title>Bacterial chemolithoautotrophy via manganese oxidation.</title>
        <authorList>
            <person name="Yu H."/>
            <person name="Leadbetter J.R."/>
        </authorList>
    </citation>
    <scope>NUCLEOTIDE SEQUENCE [LARGE SCALE GENOMIC DNA]</scope>
    <source>
        <strain evidence="1 2">Mn-1</strain>
    </source>
</reference>
<dbReference type="RefSeq" id="WP_168058708.1">
    <property type="nucleotide sequence ID" value="NZ_VTOW01000001.1"/>
</dbReference>
<name>A0A7X6DNP9_9BACT</name>
<gene>
    <name evidence="1" type="ORF">MNODULE_06885</name>
</gene>
<evidence type="ECO:0000313" key="1">
    <source>
        <dbReference type="EMBL" id="NKE70462.1"/>
    </source>
</evidence>
<dbReference type="Proteomes" id="UP000534783">
    <property type="component" value="Unassembled WGS sequence"/>
</dbReference>
<keyword evidence="2" id="KW-1185">Reference proteome</keyword>
<dbReference type="EMBL" id="VTOW01000001">
    <property type="protein sequence ID" value="NKE70462.1"/>
    <property type="molecule type" value="Genomic_DNA"/>
</dbReference>
<organism evidence="1 2">
    <name type="scientific">Candidatus Manganitrophus noduliformans</name>
    <dbReference type="NCBI Taxonomy" id="2606439"/>
    <lineage>
        <taxon>Bacteria</taxon>
        <taxon>Pseudomonadati</taxon>
        <taxon>Nitrospirota</taxon>
        <taxon>Nitrospiria</taxon>
        <taxon>Candidatus Troglogloeales</taxon>
        <taxon>Candidatus Manganitrophaceae</taxon>
        <taxon>Candidatus Manganitrophus</taxon>
    </lineage>
</organism>
<proteinExistence type="predicted"/>